<evidence type="ECO:0000313" key="2">
    <source>
        <dbReference type="EMBL" id="AXI03687.1"/>
    </source>
</evidence>
<gene>
    <name evidence="2" type="ORF">HYN46_13120</name>
</gene>
<dbReference type="InterPro" id="IPR036249">
    <property type="entry name" value="Thioredoxin-like_sf"/>
</dbReference>
<dbReference type="RefSeq" id="WP_114899795.1">
    <property type="nucleotide sequence ID" value="NZ_CP031222.1"/>
</dbReference>
<dbReference type="InterPro" id="IPR001853">
    <property type="entry name" value="DSBA-like_thioredoxin_dom"/>
</dbReference>
<dbReference type="EMBL" id="CP031222">
    <property type="protein sequence ID" value="AXI03687.1"/>
    <property type="molecule type" value="Genomic_DNA"/>
</dbReference>
<dbReference type="CDD" id="cd03024">
    <property type="entry name" value="DsbA_FrnE"/>
    <property type="match status" value="1"/>
</dbReference>
<name>A0A345P8S8_9GAMM</name>
<dbReference type="KEGG" id="mbah:HYN46_13120"/>
<organism evidence="2 3">
    <name type="scientific">Aquirhabdus parva</name>
    <dbReference type="NCBI Taxonomy" id="2283318"/>
    <lineage>
        <taxon>Bacteria</taxon>
        <taxon>Pseudomonadati</taxon>
        <taxon>Pseudomonadota</taxon>
        <taxon>Gammaproteobacteria</taxon>
        <taxon>Moraxellales</taxon>
        <taxon>Moraxellaceae</taxon>
        <taxon>Aquirhabdus</taxon>
    </lineage>
</organism>
<dbReference type="GO" id="GO:0016491">
    <property type="term" value="F:oxidoreductase activity"/>
    <property type="evidence" value="ECO:0007669"/>
    <property type="project" value="InterPro"/>
</dbReference>
<dbReference type="OrthoDB" id="9799122at2"/>
<reference evidence="2 3" key="1">
    <citation type="submission" date="2018-07" db="EMBL/GenBank/DDBJ databases">
        <title>Genome sequencing of Moraxellaceae gen. HYN0046.</title>
        <authorList>
            <person name="Kim M."/>
            <person name="Yi H."/>
        </authorList>
    </citation>
    <scope>NUCLEOTIDE SEQUENCE [LARGE SCALE GENOMIC DNA]</scope>
    <source>
        <strain evidence="2 3">HYN0046</strain>
    </source>
</reference>
<dbReference type="AlphaFoldDB" id="A0A345P8S8"/>
<dbReference type="SUPFAM" id="SSF52833">
    <property type="entry name" value="Thioredoxin-like"/>
    <property type="match status" value="1"/>
</dbReference>
<proteinExistence type="predicted"/>
<sequence length="208" mass="23095">MKVDIWSDIVCPFCYIGKRRLEAVAAEAGITLDVTWHSFELDPNAPTNHSEDLATRLSKKYGRTLEQVAEMQKGIIAAGAEEGIHFKFDIARSGNSFNAHRIIHLATQKGLGNEAEERFFKAYFIEGEAIGDRDTVERLAVSIGLDPAEVKNVLDTDLYADAVRQDEAIAQQELKVSGVPFFVFNNRLAVSGAQPREVFHQAFQQAAQ</sequence>
<evidence type="ECO:0000313" key="3">
    <source>
        <dbReference type="Proteomes" id="UP000253940"/>
    </source>
</evidence>
<dbReference type="PANTHER" id="PTHR13887">
    <property type="entry name" value="GLUTATHIONE S-TRANSFERASE KAPPA"/>
    <property type="match status" value="1"/>
</dbReference>
<dbReference type="PANTHER" id="PTHR13887:SF41">
    <property type="entry name" value="THIOREDOXIN SUPERFAMILY PROTEIN"/>
    <property type="match status" value="1"/>
</dbReference>
<protein>
    <submittedName>
        <fullName evidence="2">DsbA family oxidoreductase</fullName>
    </submittedName>
</protein>
<accession>A0A345P8S8</accession>
<keyword evidence="3" id="KW-1185">Reference proteome</keyword>
<evidence type="ECO:0000259" key="1">
    <source>
        <dbReference type="Pfam" id="PF01323"/>
    </source>
</evidence>
<dbReference type="Gene3D" id="3.40.30.10">
    <property type="entry name" value="Glutaredoxin"/>
    <property type="match status" value="1"/>
</dbReference>
<feature type="domain" description="DSBA-like thioredoxin" evidence="1">
    <location>
        <begin position="3"/>
        <end position="204"/>
    </location>
</feature>
<dbReference type="Proteomes" id="UP000253940">
    <property type="component" value="Chromosome"/>
</dbReference>
<dbReference type="Pfam" id="PF01323">
    <property type="entry name" value="DSBA"/>
    <property type="match status" value="1"/>
</dbReference>